<dbReference type="Proteomes" id="UP001162162">
    <property type="component" value="Unassembled WGS sequence"/>
</dbReference>
<evidence type="ECO:0000256" key="5">
    <source>
        <dbReference type="PROSITE-ProRule" id="PRU00309"/>
    </source>
</evidence>
<sequence>MLQTALVFSVTDYVGPGKFAITQGKMRSTIQSSRMGALPGTDQDIEYLDTVHQQHLCPFPQYTKPEIVLVSFVAAADNDSRRVCFLVRQPRLKYSCKYPNCKSGYYVGKKSKHFFRFPRDQNRCRQWRIICNIDEDVNVLNYSVCEDHFNIEDITDDGRKKRLHKTAVPKLY</sequence>
<dbReference type="Pfam" id="PF05485">
    <property type="entry name" value="THAP"/>
    <property type="match status" value="1"/>
</dbReference>
<evidence type="ECO:0000256" key="2">
    <source>
        <dbReference type="ARBA" id="ARBA00022771"/>
    </source>
</evidence>
<proteinExistence type="predicted"/>
<name>A0AAV8Z1Z5_9CUCU</name>
<dbReference type="SUPFAM" id="SSF57716">
    <property type="entry name" value="Glucocorticoid receptor-like (DNA-binding domain)"/>
    <property type="match status" value="1"/>
</dbReference>
<reference evidence="7" key="1">
    <citation type="journal article" date="2023" name="Insect Mol. Biol.">
        <title>Genome sequencing provides insights into the evolution of gene families encoding plant cell wall-degrading enzymes in longhorned beetles.</title>
        <authorList>
            <person name="Shin N.R."/>
            <person name="Okamura Y."/>
            <person name="Kirsch R."/>
            <person name="Pauchet Y."/>
        </authorList>
    </citation>
    <scope>NUCLEOTIDE SEQUENCE</scope>
    <source>
        <strain evidence="7">AMC_N1</strain>
    </source>
</reference>
<dbReference type="AlphaFoldDB" id="A0AAV8Z1Z5"/>
<organism evidence="7 8">
    <name type="scientific">Aromia moschata</name>
    <dbReference type="NCBI Taxonomy" id="1265417"/>
    <lineage>
        <taxon>Eukaryota</taxon>
        <taxon>Metazoa</taxon>
        <taxon>Ecdysozoa</taxon>
        <taxon>Arthropoda</taxon>
        <taxon>Hexapoda</taxon>
        <taxon>Insecta</taxon>
        <taxon>Pterygota</taxon>
        <taxon>Neoptera</taxon>
        <taxon>Endopterygota</taxon>
        <taxon>Coleoptera</taxon>
        <taxon>Polyphaga</taxon>
        <taxon>Cucujiformia</taxon>
        <taxon>Chrysomeloidea</taxon>
        <taxon>Cerambycidae</taxon>
        <taxon>Cerambycinae</taxon>
        <taxon>Callichromatini</taxon>
        <taxon>Aromia</taxon>
    </lineage>
</organism>
<evidence type="ECO:0000313" key="7">
    <source>
        <dbReference type="EMBL" id="KAJ8958187.1"/>
    </source>
</evidence>
<dbReference type="SMART" id="SM00692">
    <property type="entry name" value="DM3"/>
    <property type="match status" value="1"/>
</dbReference>
<dbReference type="SMART" id="SM00980">
    <property type="entry name" value="THAP"/>
    <property type="match status" value="1"/>
</dbReference>
<keyword evidence="8" id="KW-1185">Reference proteome</keyword>
<dbReference type="GO" id="GO:0008270">
    <property type="term" value="F:zinc ion binding"/>
    <property type="evidence" value="ECO:0007669"/>
    <property type="project" value="UniProtKB-KW"/>
</dbReference>
<dbReference type="PANTHER" id="PTHR46600:SF11">
    <property type="entry name" value="THAP DOMAIN-CONTAINING PROTEIN 10"/>
    <property type="match status" value="1"/>
</dbReference>
<keyword evidence="1" id="KW-0479">Metal-binding</keyword>
<dbReference type="GO" id="GO:0043565">
    <property type="term" value="F:sequence-specific DNA binding"/>
    <property type="evidence" value="ECO:0007669"/>
    <property type="project" value="InterPro"/>
</dbReference>
<dbReference type="InterPro" id="IPR006612">
    <property type="entry name" value="THAP_Znf"/>
</dbReference>
<gene>
    <name evidence="7" type="ORF">NQ318_006129</name>
</gene>
<dbReference type="InterPro" id="IPR026516">
    <property type="entry name" value="THAP1/10"/>
</dbReference>
<evidence type="ECO:0000256" key="4">
    <source>
        <dbReference type="ARBA" id="ARBA00023125"/>
    </source>
</evidence>
<evidence type="ECO:0000259" key="6">
    <source>
        <dbReference type="PROSITE" id="PS50950"/>
    </source>
</evidence>
<dbReference type="InterPro" id="IPR038441">
    <property type="entry name" value="THAP_Znf_sf"/>
</dbReference>
<evidence type="ECO:0000313" key="8">
    <source>
        <dbReference type="Proteomes" id="UP001162162"/>
    </source>
</evidence>
<dbReference type="Gene3D" id="6.20.210.20">
    <property type="entry name" value="THAP domain"/>
    <property type="match status" value="1"/>
</dbReference>
<keyword evidence="4 5" id="KW-0238">DNA-binding</keyword>
<protein>
    <recommendedName>
        <fullName evidence="6">THAP-type domain-containing protein</fullName>
    </recommendedName>
</protein>
<dbReference type="PANTHER" id="PTHR46600">
    <property type="entry name" value="THAP DOMAIN-CONTAINING"/>
    <property type="match status" value="1"/>
</dbReference>
<feature type="domain" description="THAP-type" evidence="6">
    <location>
        <begin position="92"/>
        <end position="172"/>
    </location>
</feature>
<comment type="caution">
    <text evidence="7">The sequence shown here is derived from an EMBL/GenBank/DDBJ whole genome shotgun (WGS) entry which is preliminary data.</text>
</comment>
<accession>A0AAV8Z1Z5</accession>
<keyword evidence="3" id="KW-0862">Zinc</keyword>
<dbReference type="PROSITE" id="PS50950">
    <property type="entry name" value="ZF_THAP"/>
    <property type="match status" value="1"/>
</dbReference>
<evidence type="ECO:0000256" key="3">
    <source>
        <dbReference type="ARBA" id="ARBA00022833"/>
    </source>
</evidence>
<keyword evidence="2 5" id="KW-0863">Zinc-finger</keyword>
<dbReference type="EMBL" id="JAPWTK010000019">
    <property type="protein sequence ID" value="KAJ8958187.1"/>
    <property type="molecule type" value="Genomic_DNA"/>
</dbReference>
<evidence type="ECO:0000256" key="1">
    <source>
        <dbReference type="ARBA" id="ARBA00022723"/>
    </source>
</evidence>